<keyword evidence="2" id="KW-1185">Reference proteome</keyword>
<dbReference type="AlphaFoldDB" id="A0A2S1SKA3"/>
<dbReference type="Proteomes" id="UP000244937">
    <property type="component" value="Chromosome"/>
</dbReference>
<dbReference type="KEGG" id="fpal:HYN49_13260"/>
<name>A0A2S1SKA3_9FLAO</name>
<accession>A0A2S1SKA3</accession>
<evidence type="ECO:0000313" key="2">
    <source>
        <dbReference type="Proteomes" id="UP000244937"/>
    </source>
</evidence>
<gene>
    <name evidence="1" type="ORF">HYN49_13260</name>
</gene>
<sequence length="178" mass="20945">MVKQLLKQYNESKINRQINSKPVYSPPGPEEQAAQREALQRAIRDERDNYYNILFAGQDFINKNTTALDRFIINGEMNHNDLYKLAQLNRIKVEMGKGWNELVLQLMRELDQAGWNREVSSIKEKFGELRFYASTDHEDILDKYTAKSKTICEICGRPGKFFTANSWDYTRCDEHRRT</sequence>
<reference evidence="1 2" key="1">
    <citation type="submission" date="2018-05" db="EMBL/GenBank/DDBJ databases">
        <title>Genome sequencing of Flavobacterium sp. HYN0049.</title>
        <authorList>
            <person name="Yi H."/>
            <person name="Baek C."/>
        </authorList>
    </citation>
    <scope>NUCLEOTIDE SEQUENCE [LARGE SCALE GENOMIC DNA]</scope>
    <source>
        <strain evidence="1 2">HYN0049</strain>
    </source>
</reference>
<evidence type="ECO:0000313" key="1">
    <source>
        <dbReference type="EMBL" id="AWI26786.1"/>
    </source>
</evidence>
<organism evidence="1 2">
    <name type="scientific">Flavobacterium pallidum</name>
    <dbReference type="NCBI Taxonomy" id="2172098"/>
    <lineage>
        <taxon>Bacteria</taxon>
        <taxon>Pseudomonadati</taxon>
        <taxon>Bacteroidota</taxon>
        <taxon>Flavobacteriia</taxon>
        <taxon>Flavobacteriales</taxon>
        <taxon>Flavobacteriaceae</taxon>
        <taxon>Flavobacterium</taxon>
    </lineage>
</organism>
<dbReference type="EMBL" id="CP029187">
    <property type="protein sequence ID" value="AWI26786.1"/>
    <property type="molecule type" value="Genomic_DNA"/>
</dbReference>
<proteinExistence type="predicted"/>
<protein>
    <submittedName>
        <fullName evidence="1">Uncharacterized protein</fullName>
    </submittedName>
</protein>